<evidence type="ECO:0000313" key="2">
    <source>
        <dbReference type="Proteomes" id="UP000610124"/>
    </source>
</evidence>
<reference evidence="1" key="1">
    <citation type="journal article" date="2014" name="Int. J. Syst. Evol. Microbiol.">
        <title>Complete genome sequence of Corynebacterium casei LMG S-19264T (=DSM 44701T), isolated from a smear-ripened cheese.</title>
        <authorList>
            <consortium name="US DOE Joint Genome Institute (JGI-PGF)"/>
            <person name="Walter F."/>
            <person name="Albersmeier A."/>
            <person name="Kalinowski J."/>
            <person name="Ruckert C."/>
        </authorList>
    </citation>
    <scope>NUCLEOTIDE SEQUENCE</scope>
    <source>
        <strain evidence="1">JCM 4434</strain>
    </source>
</reference>
<evidence type="ECO:0000313" key="1">
    <source>
        <dbReference type="EMBL" id="GGV08443.1"/>
    </source>
</evidence>
<dbReference type="Proteomes" id="UP000610124">
    <property type="component" value="Unassembled WGS sequence"/>
</dbReference>
<gene>
    <name evidence="1" type="ORF">GCM10010502_74240</name>
</gene>
<dbReference type="AlphaFoldDB" id="A0A8H9I157"/>
<protein>
    <submittedName>
        <fullName evidence="1">Uncharacterized protein</fullName>
    </submittedName>
</protein>
<reference evidence="1" key="2">
    <citation type="submission" date="2020-09" db="EMBL/GenBank/DDBJ databases">
        <authorList>
            <person name="Sun Q."/>
            <person name="Ohkuma M."/>
        </authorList>
    </citation>
    <scope>NUCLEOTIDE SEQUENCE</scope>
    <source>
        <strain evidence="1">JCM 4434</strain>
    </source>
</reference>
<organism evidence="1 2">
    <name type="scientific">Kitasatospora aureofaciens</name>
    <name type="common">Streptomyces aureofaciens</name>
    <dbReference type="NCBI Taxonomy" id="1894"/>
    <lineage>
        <taxon>Bacteria</taxon>
        <taxon>Bacillati</taxon>
        <taxon>Actinomycetota</taxon>
        <taxon>Actinomycetes</taxon>
        <taxon>Kitasatosporales</taxon>
        <taxon>Streptomycetaceae</taxon>
        <taxon>Kitasatospora</taxon>
    </lineage>
</organism>
<dbReference type="EMBL" id="BMUB01000055">
    <property type="protein sequence ID" value="GGV08443.1"/>
    <property type="molecule type" value="Genomic_DNA"/>
</dbReference>
<name>A0A8H9I157_KITAU</name>
<proteinExistence type="predicted"/>
<comment type="caution">
    <text evidence="1">The sequence shown here is derived from an EMBL/GenBank/DDBJ whole genome shotgun (WGS) entry which is preliminary data.</text>
</comment>
<sequence>MAQGEEFGSFGEMDMAAVWLVDLTPDTDFPDARSFYGWMLGETSLPQG</sequence>
<accession>A0A8H9I157</accession>